<protein>
    <submittedName>
        <fullName evidence="1">Uncharacterized protein</fullName>
    </submittedName>
</protein>
<dbReference type="Proteomes" id="UP000586254">
    <property type="component" value="Unassembled WGS sequence"/>
</dbReference>
<gene>
    <name evidence="1" type="ORF">H0N91_17435</name>
</gene>
<organism evidence="1 2">
    <name type="scientific">Eubacterium callanderi</name>
    <dbReference type="NCBI Taxonomy" id="53442"/>
    <lineage>
        <taxon>Bacteria</taxon>
        <taxon>Bacillati</taxon>
        <taxon>Bacillota</taxon>
        <taxon>Clostridia</taxon>
        <taxon>Eubacteriales</taxon>
        <taxon>Eubacteriaceae</taxon>
        <taxon>Eubacterium</taxon>
    </lineage>
</organism>
<proteinExistence type="predicted"/>
<evidence type="ECO:0000313" key="2">
    <source>
        <dbReference type="Proteomes" id="UP000586254"/>
    </source>
</evidence>
<dbReference type="AlphaFoldDB" id="A0A853JT84"/>
<dbReference type="RefSeq" id="WP_180494092.1">
    <property type="nucleotide sequence ID" value="NZ_CAUEPJ010000107.1"/>
</dbReference>
<name>A0A853JT84_9FIRM</name>
<evidence type="ECO:0000313" key="1">
    <source>
        <dbReference type="EMBL" id="NZA39862.1"/>
    </source>
</evidence>
<comment type="caution">
    <text evidence="1">The sequence shown here is derived from an EMBL/GenBank/DDBJ whole genome shotgun (WGS) entry which is preliminary data.</text>
</comment>
<dbReference type="EMBL" id="JACCKS010000027">
    <property type="protein sequence ID" value="NZA39862.1"/>
    <property type="molecule type" value="Genomic_DNA"/>
</dbReference>
<accession>A0A853JT84</accession>
<sequence>MTRDEFLQKHWEYYCMLEEDFCNTNRFVELCEDNFGTYSKEFYKQLMAICMEVEAVMIAMSDVELSEYAKINEFGPPIERVVPGIQQIEVVVKNRCLKIKPFENWDTTKPKKSLFWWQLYDEAKHNRLKKESGANLKTVLYALAGLHILERMYLKQIVKDSTIEPDVPLPESTLFSVYDITDKWIPASRGWYA</sequence>
<reference evidence="1 2" key="1">
    <citation type="submission" date="2020-07" db="EMBL/GenBank/DDBJ databases">
        <title>Organ Donor 1.</title>
        <authorList>
            <person name="Marsh A.J."/>
            <person name="Azcarate-Peril M.A."/>
        </authorList>
    </citation>
    <scope>NUCLEOTIDE SEQUENCE [LARGE SCALE GENOMIC DNA]</scope>
    <source>
        <strain evidence="1 2">AMC0717</strain>
    </source>
</reference>